<gene>
    <name evidence="2" type="ORF">CVT24_002829</name>
</gene>
<sequence length="390" mass="44779">MTDAHPTSETKKCSKKKCKRQIPINSTHTTCQTCREINQRSRQKQNGWSHPGASSTGLQKRQRDSASDSERPLQRLRTEDEEKQQDMTEVDYATSEELFQQLRSQLQTSDDVDFKGSYLMAISPDMSPKDRVQSVVREVWRLTGYRFTVHDNKGSDNWHTTRYWCSQDEAHKKKYQPSSAPGAKLRDNVGMMRYPCKSCLTIIYRVVRHSTETARIRINLHHHFRHVLYVDVSMLLEARAIIEERAQWAKPSDLASHISGVFPQVTAAQVYNYWHEISVAHWRQDNDQIISATKLLQEYSDEIDIFDLTGLPDGVTAVAWGMKKVAKPLENRIVEIGLDATYNTNSQHLELYSIMAEHDNAGFPLSYCLLTTATAIELGKRKRALECFIG</sequence>
<dbReference type="Proteomes" id="UP000284842">
    <property type="component" value="Unassembled WGS sequence"/>
</dbReference>
<protein>
    <submittedName>
        <fullName evidence="2">Uncharacterized protein</fullName>
    </submittedName>
</protein>
<evidence type="ECO:0000313" key="2">
    <source>
        <dbReference type="EMBL" id="PPR07898.1"/>
    </source>
</evidence>
<organism evidence="2 3">
    <name type="scientific">Panaeolus cyanescens</name>
    <dbReference type="NCBI Taxonomy" id="181874"/>
    <lineage>
        <taxon>Eukaryota</taxon>
        <taxon>Fungi</taxon>
        <taxon>Dikarya</taxon>
        <taxon>Basidiomycota</taxon>
        <taxon>Agaricomycotina</taxon>
        <taxon>Agaricomycetes</taxon>
        <taxon>Agaricomycetidae</taxon>
        <taxon>Agaricales</taxon>
        <taxon>Agaricineae</taxon>
        <taxon>Galeropsidaceae</taxon>
        <taxon>Panaeolus</taxon>
    </lineage>
</organism>
<feature type="compositionally biased region" description="Polar residues" evidence="1">
    <location>
        <begin position="44"/>
        <end position="59"/>
    </location>
</feature>
<dbReference type="InParanoid" id="A0A409YY58"/>
<proteinExistence type="predicted"/>
<dbReference type="STRING" id="181874.A0A409YY58"/>
<feature type="compositionally biased region" description="Basic and acidic residues" evidence="1">
    <location>
        <begin position="61"/>
        <end position="86"/>
    </location>
</feature>
<comment type="caution">
    <text evidence="2">The sequence shown here is derived from an EMBL/GenBank/DDBJ whole genome shotgun (WGS) entry which is preliminary data.</text>
</comment>
<accession>A0A409YY58</accession>
<keyword evidence="3" id="KW-1185">Reference proteome</keyword>
<feature type="region of interest" description="Disordered" evidence="1">
    <location>
        <begin position="38"/>
        <end position="88"/>
    </location>
</feature>
<evidence type="ECO:0000313" key="3">
    <source>
        <dbReference type="Proteomes" id="UP000284842"/>
    </source>
</evidence>
<evidence type="ECO:0000256" key="1">
    <source>
        <dbReference type="SAM" id="MobiDB-lite"/>
    </source>
</evidence>
<dbReference type="OrthoDB" id="3049698at2759"/>
<name>A0A409YY58_9AGAR</name>
<dbReference type="EMBL" id="NHTK01000309">
    <property type="protein sequence ID" value="PPR07898.1"/>
    <property type="molecule type" value="Genomic_DNA"/>
</dbReference>
<dbReference type="AlphaFoldDB" id="A0A409YY58"/>
<reference evidence="2 3" key="1">
    <citation type="journal article" date="2018" name="Evol. Lett.">
        <title>Horizontal gene cluster transfer increased hallucinogenic mushroom diversity.</title>
        <authorList>
            <person name="Reynolds H.T."/>
            <person name="Vijayakumar V."/>
            <person name="Gluck-Thaler E."/>
            <person name="Korotkin H.B."/>
            <person name="Matheny P.B."/>
            <person name="Slot J.C."/>
        </authorList>
    </citation>
    <scope>NUCLEOTIDE SEQUENCE [LARGE SCALE GENOMIC DNA]</scope>
    <source>
        <strain evidence="2 3">2629</strain>
    </source>
</reference>